<comment type="caution">
    <text evidence="1">The sequence shown here is derived from an EMBL/GenBank/DDBJ whole genome shotgun (WGS) entry which is preliminary data.</text>
</comment>
<evidence type="ECO:0000313" key="1">
    <source>
        <dbReference type="EMBL" id="NBC68168.1"/>
    </source>
</evidence>
<name>A0A7X4YKN5_9BACL</name>
<keyword evidence="2" id="KW-1185">Reference proteome</keyword>
<sequence>MSGGRNLTQLRDLFHGRELAYRLLTGESGGSILLLERGGRVISLLTGDEAESPLWFNAAGLGEAGWNCGGDRTWVSPEIDYMSAGVPAALDPGTYRFIDSPPNAAAVEQSVRLPYRQQGQEASFVLRKTYRPASDPTLAGTALRGITDPTGAASASAGDRRRVSFVGYECETTLIASNDEGRHAGKTSFPRINLWSIMQVKTGGVVVMPSLGRSEPMTMFGEPPAGSVRSGRERCEVRFGGGSMFKLSFHVRQCGGRIGYIRREDIGLDSLIVRSFGVDPSGHYPDYPPDRRDYTGSCVQLYDDGGRLGGFGELEYHTPSVVCRSGETITDRSTVWHYTGEPSDIARISEALLGQSII</sequence>
<dbReference type="AlphaFoldDB" id="A0A7X4YKN5"/>
<dbReference type="RefSeq" id="WP_161694716.1">
    <property type="nucleotide sequence ID" value="NZ_JAAAMU010000002.1"/>
</dbReference>
<dbReference type="Pfam" id="PF20583">
    <property type="entry name" value="DUF6786"/>
    <property type="match status" value="1"/>
</dbReference>
<accession>A0A7X4YKN5</accession>
<dbReference type="InterPro" id="IPR046713">
    <property type="entry name" value="DUF6786"/>
</dbReference>
<gene>
    <name evidence="1" type="ORF">GT003_04050</name>
</gene>
<dbReference type="OrthoDB" id="2606406at2"/>
<dbReference type="EMBL" id="JAAAMU010000002">
    <property type="protein sequence ID" value="NBC68168.1"/>
    <property type="molecule type" value="Genomic_DNA"/>
</dbReference>
<dbReference type="Proteomes" id="UP000558113">
    <property type="component" value="Unassembled WGS sequence"/>
</dbReference>
<proteinExistence type="predicted"/>
<protein>
    <recommendedName>
        <fullName evidence="3">DUF4380 domain-containing protein</fullName>
    </recommendedName>
</protein>
<evidence type="ECO:0000313" key="2">
    <source>
        <dbReference type="Proteomes" id="UP000558113"/>
    </source>
</evidence>
<evidence type="ECO:0008006" key="3">
    <source>
        <dbReference type="Google" id="ProtNLM"/>
    </source>
</evidence>
<organism evidence="1 2">
    <name type="scientific">Paenibacillus sacheonensis</name>
    <dbReference type="NCBI Taxonomy" id="742054"/>
    <lineage>
        <taxon>Bacteria</taxon>
        <taxon>Bacillati</taxon>
        <taxon>Bacillota</taxon>
        <taxon>Bacilli</taxon>
        <taxon>Bacillales</taxon>
        <taxon>Paenibacillaceae</taxon>
        <taxon>Paenibacillus</taxon>
    </lineage>
</organism>
<reference evidence="1 2" key="1">
    <citation type="submission" date="2020-01" db="EMBL/GenBank/DDBJ databases">
        <title>Paenibacillus soybeanensis sp. nov. isolated from the nodules of soybean (Glycine max(L.) Merr).</title>
        <authorList>
            <person name="Wang H."/>
        </authorList>
    </citation>
    <scope>NUCLEOTIDE SEQUENCE [LARGE SCALE GENOMIC DNA]</scope>
    <source>
        <strain evidence="1 2">DSM 23054</strain>
    </source>
</reference>